<gene>
    <name evidence="2" type="primary">HaOG210741</name>
    <name evidence="2" type="ORF">B5X24_HaOG210741</name>
</gene>
<dbReference type="Proteomes" id="UP000249218">
    <property type="component" value="Unassembled WGS sequence"/>
</dbReference>
<keyword evidence="3" id="KW-1185">Reference proteome</keyword>
<evidence type="ECO:0000256" key="1">
    <source>
        <dbReference type="SAM" id="MobiDB-lite"/>
    </source>
</evidence>
<protein>
    <submittedName>
        <fullName evidence="2">Uncharacterized protein</fullName>
    </submittedName>
</protein>
<organism evidence="2 3">
    <name type="scientific">Helicoverpa armigera</name>
    <name type="common">Cotton bollworm</name>
    <name type="synonym">Heliothis armigera</name>
    <dbReference type="NCBI Taxonomy" id="29058"/>
    <lineage>
        <taxon>Eukaryota</taxon>
        <taxon>Metazoa</taxon>
        <taxon>Ecdysozoa</taxon>
        <taxon>Arthropoda</taxon>
        <taxon>Hexapoda</taxon>
        <taxon>Insecta</taxon>
        <taxon>Pterygota</taxon>
        <taxon>Neoptera</taxon>
        <taxon>Endopterygota</taxon>
        <taxon>Lepidoptera</taxon>
        <taxon>Glossata</taxon>
        <taxon>Ditrysia</taxon>
        <taxon>Noctuoidea</taxon>
        <taxon>Noctuidae</taxon>
        <taxon>Heliothinae</taxon>
        <taxon>Helicoverpa</taxon>
    </lineage>
</organism>
<proteinExistence type="predicted"/>
<dbReference type="EMBL" id="KZ150163">
    <property type="protein sequence ID" value="PZC72675.1"/>
    <property type="molecule type" value="Genomic_DNA"/>
</dbReference>
<name>A0A2W1BG22_HELAM</name>
<dbReference type="AlphaFoldDB" id="A0A2W1BG22"/>
<accession>A0A2W1BG22</accession>
<feature type="region of interest" description="Disordered" evidence="1">
    <location>
        <begin position="1"/>
        <end position="67"/>
    </location>
</feature>
<evidence type="ECO:0000313" key="3">
    <source>
        <dbReference type="Proteomes" id="UP000249218"/>
    </source>
</evidence>
<sequence>MRSRAASPYPVTELTIPLSKKADDLGSSSGGRGARPKRPIGGPFASLGATEESSSEDDASTVGSDPESAFRQVALDWDRYCLHYRCSGELLWPGSHERAGQVAGVWGLSWRRIRVGVELERMREQEAE</sequence>
<reference evidence="2 3" key="1">
    <citation type="journal article" date="2017" name="BMC Biol.">
        <title>Genomic innovations, transcriptional plasticity and gene loss underlying the evolution and divergence of two highly polyphagous and invasive Helicoverpa pest species.</title>
        <authorList>
            <person name="Pearce S.L."/>
            <person name="Clarke D.F."/>
            <person name="East P.D."/>
            <person name="Elfekih S."/>
            <person name="Gordon K.H."/>
            <person name="Jermiin L.S."/>
            <person name="McGaughran A."/>
            <person name="Oakeshott J.G."/>
            <person name="Papanikolaou A."/>
            <person name="Perera O.P."/>
            <person name="Rane R.V."/>
            <person name="Richards S."/>
            <person name="Tay W.T."/>
            <person name="Walsh T.K."/>
            <person name="Anderson A."/>
            <person name="Anderson C.J."/>
            <person name="Asgari S."/>
            <person name="Board P.G."/>
            <person name="Bretschneider A."/>
            <person name="Campbell P.M."/>
            <person name="Chertemps T."/>
            <person name="Christeller J.T."/>
            <person name="Coppin C.W."/>
            <person name="Downes S.J."/>
            <person name="Duan G."/>
            <person name="Farnsworth C.A."/>
            <person name="Good R.T."/>
            <person name="Han L.B."/>
            <person name="Han Y.C."/>
            <person name="Hatje K."/>
            <person name="Horne I."/>
            <person name="Huang Y.P."/>
            <person name="Hughes D.S."/>
            <person name="Jacquin-Joly E."/>
            <person name="James W."/>
            <person name="Jhangiani S."/>
            <person name="Kollmar M."/>
            <person name="Kuwar S.S."/>
            <person name="Li S."/>
            <person name="Liu N.Y."/>
            <person name="Maibeche M.T."/>
            <person name="Miller J.R."/>
            <person name="Montagne N."/>
            <person name="Perry T."/>
            <person name="Qu J."/>
            <person name="Song S.V."/>
            <person name="Sutton G.G."/>
            <person name="Vogel H."/>
            <person name="Walenz B.P."/>
            <person name="Xu W."/>
            <person name="Zhang H.J."/>
            <person name="Zou Z."/>
            <person name="Batterham P."/>
            <person name="Edwards O.R."/>
            <person name="Feyereisen R."/>
            <person name="Gibbs R.A."/>
            <person name="Heckel D.G."/>
            <person name="McGrath A."/>
            <person name="Robin C."/>
            <person name="Scherer S.E."/>
            <person name="Worley K.C."/>
            <person name="Wu Y.D."/>
        </authorList>
    </citation>
    <scope>NUCLEOTIDE SEQUENCE [LARGE SCALE GENOMIC DNA]</scope>
    <source>
        <strain evidence="2">Harm_GR_Male_#8</strain>
        <tissue evidence="2">Whole organism</tissue>
    </source>
</reference>
<evidence type="ECO:0000313" key="2">
    <source>
        <dbReference type="EMBL" id="PZC72675.1"/>
    </source>
</evidence>